<dbReference type="GO" id="GO:0005044">
    <property type="term" value="F:scavenger receptor activity"/>
    <property type="evidence" value="ECO:0007669"/>
    <property type="project" value="TreeGrafter"/>
</dbReference>
<dbReference type="AlphaFoldDB" id="A0A913ZZB2"/>
<comment type="similarity">
    <text evidence="2">Belongs to the CD36 family.</text>
</comment>
<evidence type="ECO:0000256" key="5">
    <source>
        <dbReference type="ARBA" id="ARBA00022989"/>
    </source>
</evidence>
<keyword evidence="9" id="KW-0325">Glycoprotein</keyword>
<dbReference type="GO" id="GO:0005737">
    <property type="term" value="C:cytoplasm"/>
    <property type="evidence" value="ECO:0007669"/>
    <property type="project" value="TreeGrafter"/>
</dbReference>
<keyword evidence="3" id="KW-1003">Cell membrane</keyword>
<dbReference type="GO" id="GO:0005886">
    <property type="term" value="C:plasma membrane"/>
    <property type="evidence" value="ECO:0007669"/>
    <property type="project" value="UniProtKB-SubCell"/>
</dbReference>
<evidence type="ECO:0000256" key="1">
    <source>
        <dbReference type="ARBA" id="ARBA00004651"/>
    </source>
</evidence>
<proteinExistence type="inferred from homology"/>
<dbReference type="OrthoDB" id="18585at2759"/>
<keyword evidence="5 11" id="KW-1133">Transmembrane helix</keyword>
<evidence type="ECO:0000313" key="12">
    <source>
        <dbReference type="EnsemblMetazoa" id="XP_038056907.1"/>
    </source>
</evidence>
<evidence type="ECO:0000256" key="6">
    <source>
        <dbReference type="ARBA" id="ARBA00023136"/>
    </source>
</evidence>
<feature type="transmembrane region" description="Helical" evidence="11">
    <location>
        <begin position="449"/>
        <end position="471"/>
    </location>
</feature>
<feature type="region of interest" description="Disordered" evidence="10">
    <location>
        <begin position="500"/>
        <end position="524"/>
    </location>
</feature>
<keyword evidence="6 11" id="KW-0472">Membrane</keyword>
<dbReference type="InterPro" id="IPR002159">
    <property type="entry name" value="CD36_fam"/>
</dbReference>
<dbReference type="Pfam" id="PF01130">
    <property type="entry name" value="CD36"/>
    <property type="match status" value="1"/>
</dbReference>
<reference evidence="12" key="1">
    <citation type="submission" date="2022-11" db="UniProtKB">
        <authorList>
            <consortium name="EnsemblMetazoa"/>
        </authorList>
    </citation>
    <scope>IDENTIFICATION</scope>
</reference>
<keyword evidence="8" id="KW-0675">Receptor</keyword>
<feature type="transmembrane region" description="Helical" evidence="11">
    <location>
        <begin position="7"/>
        <end position="30"/>
    </location>
</feature>
<name>A0A913ZZB2_PATMI</name>
<comment type="subcellular location">
    <subcellularLocation>
        <location evidence="1">Cell membrane</location>
        <topology evidence="1">Multi-pass membrane protein</topology>
    </subcellularLocation>
</comment>
<evidence type="ECO:0000256" key="3">
    <source>
        <dbReference type="ARBA" id="ARBA00022475"/>
    </source>
</evidence>
<keyword evidence="7" id="KW-1015">Disulfide bond</keyword>
<evidence type="ECO:0000256" key="10">
    <source>
        <dbReference type="SAM" id="MobiDB-lite"/>
    </source>
</evidence>
<accession>A0A913ZZB2</accession>
<dbReference type="Proteomes" id="UP000887568">
    <property type="component" value="Unplaced"/>
</dbReference>
<evidence type="ECO:0000256" key="7">
    <source>
        <dbReference type="ARBA" id="ARBA00023157"/>
    </source>
</evidence>
<keyword evidence="4 11" id="KW-0812">Transmembrane</keyword>
<organism evidence="12 13">
    <name type="scientific">Patiria miniata</name>
    <name type="common">Bat star</name>
    <name type="synonym">Asterina miniata</name>
    <dbReference type="NCBI Taxonomy" id="46514"/>
    <lineage>
        <taxon>Eukaryota</taxon>
        <taxon>Metazoa</taxon>
        <taxon>Echinodermata</taxon>
        <taxon>Eleutherozoa</taxon>
        <taxon>Asterozoa</taxon>
        <taxon>Asteroidea</taxon>
        <taxon>Valvatacea</taxon>
        <taxon>Valvatida</taxon>
        <taxon>Asterinidae</taxon>
        <taxon>Patiria</taxon>
    </lineage>
</organism>
<evidence type="ECO:0000256" key="8">
    <source>
        <dbReference type="ARBA" id="ARBA00023170"/>
    </source>
</evidence>
<protein>
    <recommendedName>
        <fullName evidence="14">Scavenger receptor class B member 1</fullName>
    </recommendedName>
</protein>
<dbReference type="RefSeq" id="XP_038056907.1">
    <property type="nucleotide sequence ID" value="XM_038200979.1"/>
</dbReference>
<keyword evidence="13" id="KW-1185">Reference proteome</keyword>
<dbReference type="EnsemblMetazoa" id="XM_038200979.1">
    <property type="protein sequence ID" value="XP_038056907.1"/>
    <property type="gene ID" value="LOC119728668"/>
</dbReference>
<dbReference type="PANTHER" id="PTHR11923:SF51">
    <property type="entry name" value="LYSOSOME MEMBRANE PROTEIN 2"/>
    <property type="match status" value="1"/>
</dbReference>
<dbReference type="OMA" id="HATHTVH"/>
<evidence type="ECO:0008006" key="14">
    <source>
        <dbReference type="Google" id="ProtNLM"/>
    </source>
</evidence>
<evidence type="ECO:0000256" key="4">
    <source>
        <dbReference type="ARBA" id="ARBA00022692"/>
    </source>
</evidence>
<evidence type="ECO:0000256" key="2">
    <source>
        <dbReference type="ARBA" id="ARBA00010532"/>
    </source>
</evidence>
<evidence type="ECO:0000256" key="9">
    <source>
        <dbReference type="ARBA" id="ARBA00023180"/>
    </source>
</evidence>
<dbReference type="PANTHER" id="PTHR11923">
    <property type="entry name" value="SCAVENGER RECEPTOR CLASS B TYPE-1 SR-B1"/>
    <property type="match status" value="1"/>
</dbReference>
<evidence type="ECO:0000313" key="13">
    <source>
        <dbReference type="Proteomes" id="UP000887568"/>
    </source>
</evidence>
<dbReference type="InterPro" id="IPR005428">
    <property type="entry name" value="CD36/SCARB1/SNMP1"/>
</dbReference>
<dbReference type="GeneID" id="119728668"/>
<dbReference type="PRINTS" id="PR01610">
    <property type="entry name" value="CD36ANTIGEN"/>
</dbReference>
<dbReference type="PRINTS" id="PR01609">
    <property type="entry name" value="CD36FAMILY"/>
</dbReference>
<evidence type="ECO:0000256" key="11">
    <source>
        <dbReference type="SAM" id="Phobius"/>
    </source>
</evidence>
<sequence length="524" mass="58235">MGNAGKVCLSVVLGLGIICAVIGGVMFPILQTIIHNEIVAQTMLENGTMGYEIWKDPTADVYMQFWVWNLTNPDEVQAGTKEPYLVQQGPYTYREVMIKENITSHSNGTITYAQQKSYILDLDLSVGDPSNHTFTTVNIPAVTAAGLLPFLSALDRLALKIVLDGTPTFQSKTVEEILWGYEDLLTQLAYSKNLYPYPEFGIFVNRNNSNDGLYTVYSGVDKSDTDKINHISRWKGESELSFWSSDEANMLNGTDGSYNAPFFDKKKMMYVFSSDICRSINAVFDEETSVRDIPTWRYVGPPSAFANATENPSNAGFCTPSPEFCLPSGLLNISNCQHNAPIVMSLPHFLYCDKEKVIDLVHGVVPNQEEHQTFFDIEPMTGGPLNVAKRLQINIHMQPYPDLKYLKNLSKFYLPVIWLNESALVTQSGADQLIEQVENPILYTTIAKWGVLGLGILMVAISTLVLTIMWIMKPSKKPTDSVNAAHPGLQAPYQPNVAHQNPQVVPINPNGPVAQHSERTPLIS</sequence>